<evidence type="ECO:0000256" key="1">
    <source>
        <dbReference type="ARBA" id="ARBA00022618"/>
    </source>
</evidence>
<dbReference type="FunFam" id="1.10.472.10:FF:000001">
    <property type="entry name" value="G2/mitotic-specific cyclin"/>
    <property type="match status" value="1"/>
</dbReference>
<dbReference type="SMART" id="SM01332">
    <property type="entry name" value="Cyclin_C"/>
    <property type="match status" value="1"/>
</dbReference>
<sequence length="301" mass="34776">MEIDPSLESIPVIPQLQMDLDFMADQEYMEPDPTLVSEYQDAIFAYKQEMEIKLLPDPYYMNRQSDLTWHYRTQLIEWLVQVHDRFDLLQETMHLCVNYLDRFLSKIAIPIDQLQLAGMVALLLASKYEEIQSPAIEELVFLGGNVYTAARVRLAEIGMLHALNYDMGAPGPMSFLRRISRVNDYDMDIRVLAKYFSDVTLCDHRFIGLPSSMIAAVSYRASMALLFRGEWTAMHEQVSGYAEPMLKAWVNILLVMLEQPAQTHHAVFLKYQSESFMKSSEYVQSLGVAQLRAFQCIFSRK</sequence>
<name>A0A9P6RIZ1_9FUNG</name>
<keyword evidence="8" id="KW-1185">Reference proteome</keyword>
<proteinExistence type="inferred from homology"/>
<dbReference type="InterPro" id="IPR006671">
    <property type="entry name" value="Cyclin_N"/>
</dbReference>
<dbReference type="SMART" id="SM00385">
    <property type="entry name" value="CYCLIN"/>
    <property type="match status" value="2"/>
</dbReference>
<evidence type="ECO:0000313" key="7">
    <source>
        <dbReference type="EMBL" id="KAG0321322.1"/>
    </source>
</evidence>
<dbReference type="GO" id="GO:0044772">
    <property type="term" value="P:mitotic cell cycle phase transition"/>
    <property type="evidence" value="ECO:0007669"/>
    <property type="project" value="InterPro"/>
</dbReference>
<reference evidence="7" key="1">
    <citation type="journal article" date="2020" name="Fungal Divers.">
        <title>Resolving the Mortierellaceae phylogeny through synthesis of multi-gene phylogenetics and phylogenomics.</title>
        <authorList>
            <person name="Vandepol N."/>
            <person name="Liber J."/>
            <person name="Desiro A."/>
            <person name="Na H."/>
            <person name="Kennedy M."/>
            <person name="Barry K."/>
            <person name="Grigoriev I.V."/>
            <person name="Miller A.N."/>
            <person name="O'Donnell K."/>
            <person name="Stajich J.E."/>
            <person name="Bonito G."/>
        </authorList>
    </citation>
    <scope>NUCLEOTIDE SEQUENCE</scope>
    <source>
        <strain evidence="7">REB-010B</strain>
    </source>
</reference>
<organism evidence="7 8">
    <name type="scientific">Dissophora globulifera</name>
    <dbReference type="NCBI Taxonomy" id="979702"/>
    <lineage>
        <taxon>Eukaryota</taxon>
        <taxon>Fungi</taxon>
        <taxon>Fungi incertae sedis</taxon>
        <taxon>Mucoromycota</taxon>
        <taxon>Mortierellomycotina</taxon>
        <taxon>Mortierellomycetes</taxon>
        <taxon>Mortierellales</taxon>
        <taxon>Mortierellaceae</taxon>
        <taxon>Dissophora</taxon>
    </lineage>
</organism>
<dbReference type="PANTHER" id="PTHR10177">
    <property type="entry name" value="CYCLINS"/>
    <property type="match status" value="1"/>
</dbReference>
<dbReference type="AlphaFoldDB" id="A0A9P6RIZ1"/>
<dbReference type="GO" id="GO:0016538">
    <property type="term" value="F:cyclin-dependent protein serine/threonine kinase regulator activity"/>
    <property type="evidence" value="ECO:0007669"/>
    <property type="project" value="InterPro"/>
</dbReference>
<dbReference type="Pfam" id="PF00134">
    <property type="entry name" value="Cyclin_N"/>
    <property type="match status" value="1"/>
</dbReference>
<dbReference type="InterPro" id="IPR039361">
    <property type="entry name" value="Cyclin"/>
</dbReference>
<feature type="domain" description="Cyclin-like" evidence="5">
    <location>
        <begin position="77"/>
        <end position="161"/>
    </location>
</feature>
<evidence type="ECO:0000259" key="6">
    <source>
        <dbReference type="SMART" id="SM01332"/>
    </source>
</evidence>
<evidence type="ECO:0000256" key="3">
    <source>
        <dbReference type="ARBA" id="ARBA00023306"/>
    </source>
</evidence>
<feature type="domain" description="Cyclin C-terminal" evidence="6">
    <location>
        <begin position="170"/>
        <end position="285"/>
    </location>
</feature>
<dbReference type="PROSITE" id="PS00292">
    <property type="entry name" value="CYCLINS"/>
    <property type="match status" value="1"/>
</dbReference>
<dbReference type="InterPro" id="IPR048258">
    <property type="entry name" value="Cyclins_cyclin-box"/>
</dbReference>
<dbReference type="InterPro" id="IPR046965">
    <property type="entry name" value="Cyclin_A/B-like"/>
</dbReference>
<dbReference type="Pfam" id="PF02984">
    <property type="entry name" value="Cyclin_C"/>
    <property type="match status" value="1"/>
</dbReference>
<dbReference type="InterPro" id="IPR036915">
    <property type="entry name" value="Cyclin-like_sf"/>
</dbReference>
<dbReference type="GO" id="GO:0051301">
    <property type="term" value="P:cell division"/>
    <property type="evidence" value="ECO:0007669"/>
    <property type="project" value="UniProtKB-KW"/>
</dbReference>
<protein>
    <recommendedName>
        <fullName evidence="9">Cyclin N-terminal domain-containing protein</fullName>
    </recommendedName>
</protein>
<dbReference type="InterPro" id="IPR013763">
    <property type="entry name" value="Cyclin-like_dom"/>
</dbReference>
<accession>A0A9P6RIZ1</accession>
<keyword evidence="1" id="KW-0132">Cell division</keyword>
<keyword evidence="3" id="KW-0131">Cell cycle</keyword>
<comment type="caution">
    <text evidence="7">The sequence shown here is derived from an EMBL/GenBank/DDBJ whole genome shotgun (WGS) entry which is preliminary data.</text>
</comment>
<gene>
    <name evidence="7" type="ORF">BGZ99_003971</name>
</gene>
<feature type="domain" description="Cyclin-like" evidence="5">
    <location>
        <begin position="174"/>
        <end position="255"/>
    </location>
</feature>
<dbReference type="InterPro" id="IPR004367">
    <property type="entry name" value="Cyclin_C-dom"/>
</dbReference>
<dbReference type="Proteomes" id="UP000738325">
    <property type="component" value="Unassembled WGS sequence"/>
</dbReference>
<dbReference type="SUPFAM" id="SSF47954">
    <property type="entry name" value="Cyclin-like"/>
    <property type="match status" value="2"/>
</dbReference>
<comment type="similarity">
    <text evidence="4">Belongs to the cyclin family.</text>
</comment>
<evidence type="ECO:0000256" key="2">
    <source>
        <dbReference type="ARBA" id="ARBA00023127"/>
    </source>
</evidence>
<evidence type="ECO:0000313" key="8">
    <source>
        <dbReference type="Proteomes" id="UP000738325"/>
    </source>
</evidence>
<dbReference type="PIRSF" id="PIRSF001771">
    <property type="entry name" value="Cyclin_A_B_D_E"/>
    <property type="match status" value="1"/>
</dbReference>
<keyword evidence="2 4" id="KW-0195">Cyclin</keyword>
<evidence type="ECO:0008006" key="9">
    <source>
        <dbReference type="Google" id="ProtNLM"/>
    </source>
</evidence>
<evidence type="ECO:0000259" key="5">
    <source>
        <dbReference type="SMART" id="SM00385"/>
    </source>
</evidence>
<dbReference type="EMBL" id="JAAAIP010000248">
    <property type="protein sequence ID" value="KAG0321322.1"/>
    <property type="molecule type" value="Genomic_DNA"/>
</dbReference>
<dbReference type="Gene3D" id="1.10.472.10">
    <property type="entry name" value="Cyclin-like"/>
    <property type="match status" value="2"/>
</dbReference>
<dbReference type="OrthoDB" id="5590282at2759"/>
<evidence type="ECO:0000256" key="4">
    <source>
        <dbReference type="RuleBase" id="RU000383"/>
    </source>
</evidence>